<dbReference type="EMBL" id="JAINUF010000002">
    <property type="protein sequence ID" value="KAJ8375791.1"/>
    <property type="molecule type" value="Genomic_DNA"/>
</dbReference>
<proteinExistence type="predicted"/>
<name>A0A9Q1G5V9_SYNKA</name>
<dbReference type="AlphaFoldDB" id="A0A9Q1G5V9"/>
<feature type="compositionally biased region" description="Basic and acidic residues" evidence="1">
    <location>
        <begin position="14"/>
        <end position="23"/>
    </location>
</feature>
<keyword evidence="3" id="KW-1185">Reference proteome</keyword>
<feature type="region of interest" description="Disordered" evidence="1">
    <location>
        <begin position="1"/>
        <end position="23"/>
    </location>
</feature>
<organism evidence="2 3">
    <name type="scientific">Synaphobranchus kaupii</name>
    <name type="common">Kaup's arrowtooth eel</name>
    <dbReference type="NCBI Taxonomy" id="118154"/>
    <lineage>
        <taxon>Eukaryota</taxon>
        <taxon>Metazoa</taxon>
        <taxon>Chordata</taxon>
        <taxon>Craniata</taxon>
        <taxon>Vertebrata</taxon>
        <taxon>Euteleostomi</taxon>
        <taxon>Actinopterygii</taxon>
        <taxon>Neopterygii</taxon>
        <taxon>Teleostei</taxon>
        <taxon>Anguilliformes</taxon>
        <taxon>Synaphobranchidae</taxon>
        <taxon>Synaphobranchus</taxon>
    </lineage>
</organism>
<evidence type="ECO:0000256" key="1">
    <source>
        <dbReference type="SAM" id="MobiDB-lite"/>
    </source>
</evidence>
<dbReference type="Proteomes" id="UP001152622">
    <property type="component" value="Chromosome 2"/>
</dbReference>
<sequence length="68" mass="7393">MDRLGWQSGLPQRTGEEAGEDHGFEFGGPLGLWGWRYPTSDGVSSLRTANRQMELCMPGLSAPVSLKA</sequence>
<comment type="caution">
    <text evidence="2">The sequence shown here is derived from an EMBL/GenBank/DDBJ whole genome shotgun (WGS) entry which is preliminary data.</text>
</comment>
<gene>
    <name evidence="2" type="ORF">SKAU_G00063710</name>
</gene>
<evidence type="ECO:0000313" key="3">
    <source>
        <dbReference type="Proteomes" id="UP001152622"/>
    </source>
</evidence>
<reference evidence="2" key="1">
    <citation type="journal article" date="2023" name="Science">
        <title>Genome structures resolve the early diversification of teleost fishes.</title>
        <authorList>
            <person name="Parey E."/>
            <person name="Louis A."/>
            <person name="Montfort J."/>
            <person name="Bouchez O."/>
            <person name="Roques C."/>
            <person name="Iampietro C."/>
            <person name="Lluch J."/>
            <person name="Castinel A."/>
            <person name="Donnadieu C."/>
            <person name="Desvignes T."/>
            <person name="Floi Bucao C."/>
            <person name="Jouanno E."/>
            <person name="Wen M."/>
            <person name="Mejri S."/>
            <person name="Dirks R."/>
            <person name="Jansen H."/>
            <person name="Henkel C."/>
            <person name="Chen W.J."/>
            <person name="Zahm M."/>
            <person name="Cabau C."/>
            <person name="Klopp C."/>
            <person name="Thompson A.W."/>
            <person name="Robinson-Rechavi M."/>
            <person name="Braasch I."/>
            <person name="Lecointre G."/>
            <person name="Bobe J."/>
            <person name="Postlethwait J.H."/>
            <person name="Berthelot C."/>
            <person name="Roest Crollius H."/>
            <person name="Guiguen Y."/>
        </authorList>
    </citation>
    <scope>NUCLEOTIDE SEQUENCE</scope>
    <source>
        <strain evidence="2">WJC10195</strain>
    </source>
</reference>
<accession>A0A9Q1G5V9</accession>
<evidence type="ECO:0000313" key="2">
    <source>
        <dbReference type="EMBL" id="KAJ8375791.1"/>
    </source>
</evidence>
<protein>
    <submittedName>
        <fullName evidence="2">Uncharacterized protein</fullName>
    </submittedName>
</protein>